<evidence type="ECO:0000313" key="1">
    <source>
        <dbReference type="EMBL" id="KRY21223.1"/>
    </source>
</evidence>
<dbReference type="EMBL" id="JYDQ01000018">
    <property type="protein sequence ID" value="KRY21223.1"/>
    <property type="molecule type" value="Genomic_DNA"/>
</dbReference>
<organism evidence="1 2">
    <name type="scientific">Trichinella patagoniensis</name>
    <dbReference type="NCBI Taxonomy" id="990121"/>
    <lineage>
        <taxon>Eukaryota</taxon>
        <taxon>Metazoa</taxon>
        <taxon>Ecdysozoa</taxon>
        <taxon>Nematoda</taxon>
        <taxon>Enoplea</taxon>
        <taxon>Dorylaimia</taxon>
        <taxon>Trichinellida</taxon>
        <taxon>Trichinellidae</taxon>
        <taxon>Trichinella</taxon>
    </lineage>
</organism>
<gene>
    <name evidence="1" type="primary">RALA</name>
    <name evidence="1" type="ORF">T12_14345</name>
</gene>
<dbReference type="GO" id="GO:0003924">
    <property type="term" value="F:GTPase activity"/>
    <property type="evidence" value="ECO:0007669"/>
    <property type="project" value="InterPro"/>
</dbReference>
<evidence type="ECO:0000313" key="2">
    <source>
        <dbReference type="Proteomes" id="UP000054783"/>
    </source>
</evidence>
<sequence length="135" mass="15304">MRNSDLNIPILLVSNKSNLNAESRISVDQAQQRMANLNFNYIETSANSRSNVVKICDCVDSVLDMRSHQCRRQLLKHPAGVFPHFHPVRMHESPYNVNIQCCSVQDVHEQLEWPSASYPAACIFLESCDLICSVT</sequence>
<accession>A0A0V1A8P4</accession>
<dbReference type="SUPFAM" id="SSF52540">
    <property type="entry name" value="P-loop containing nucleoside triphosphate hydrolases"/>
    <property type="match status" value="1"/>
</dbReference>
<dbReference type="InterPro" id="IPR001806">
    <property type="entry name" value="Small_GTPase"/>
</dbReference>
<dbReference type="Gene3D" id="3.40.50.300">
    <property type="entry name" value="P-loop containing nucleotide triphosphate hydrolases"/>
    <property type="match status" value="1"/>
</dbReference>
<comment type="caution">
    <text evidence="1">The sequence shown here is derived from an EMBL/GenBank/DDBJ whole genome shotgun (WGS) entry which is preliminary data.</text>
</comment>
<reference evidence="1 2" key="1">
    <citation type="submission" date="2015-01" db="EMBL/GenBank/DDBJ databases">
        <title>Evolution of Trichinella species and genotypes.</title>
        <authorList>
            <person name="Korhonen P.K."/>
            <person name="Edoardo P."/>
            <person name="Giuseppe L.R."/>
            <person name="Gasser R.B."/>
        </authorList>
    </citation>
    <scope>NUCLEOTIDE SEQUENCE [LARGE SCALE GENOMIC DNA]</scope>
    <source>
        <strain evidence="1">ISS2496</strain>
    </source>
</reference>
<keyword evidence="2" id="KW-1185">Reference proteome</keyword>
<dbReference type="OrthoDB" id="10274182at2759"/>
<dbReference type="Pfam" id="PF00071">
    <property type="entry name" value="Ras"/>
    <property type="match status" value="1"/>
</dbReference>
<dbReference type="GO" id="GO:0005525">
    <property type="term" value="F:GTP binding"/>
    <property type="evidence" value="ECO:0007669"/>
    <property type="project" value="InterPro"/>
</dbReference>
<name>A0A0V1A8P4_9BILA</name>
<dbReference type="STRING" id="990121.A0A0V1A8P4"/>
<protein>
    <submittedName>
        <fullName evidence="1">Ras-related protein Ral-A</fullName>
    </submittedName>
</protein>
<proteinExistence type="predicted"/>
<dbReference type="InterPro" id="IPR027417">
    <property type="entry name" value="P-loop_NTPase"/>
</dbReference>
<dbReference type="Proteomes" id="UP000054783">
    <property type="component" value="Unassembled WGS sequence"/>
</dbReference>
<dbReference type="AlphaFoldDB" id="A0A0V1A8P4"/>